<evidence type="ECO:0000256" key="1">
    <source>
        <dbReference type="SAM" id="SignalP"/>
    </source>
</evidence>
<gene>
    <name evidence="2" type="ORF">M436DRAFT_86243</name>
</gene>
<dbReference type="AlphaFoldDB" id="A0A074WFP7"/>
<dbReference type="PROSITE" id="PS51257">
    <property type="entry name" value="PROKAR_LIPOPROTEIN"/>
    <property type="match status" value="1"/>
</dbReference>
<dbReference type="Proteomes" id="UP000027730">
    <property type="component" value="Unassembled WGS sequence"/>
</dbReference>
<keyword evidence="1" id="KW-0732">Signal</keyword>
<accession>A0A074WFP7</accession>
<name>A0A074WFP7_9PEZI</name>
<evidence type="ECO:0000313" key="3">
    <source>
        <dbReference type="Proteomes" id="UP000027730"/>
    </source>
</evidence>
<organism evidence="2 3">
    <name type="scientific">Aureobasidium namibiae CBS 147.97</name>
    <dbReference type="NCBI Taxonomy" id="1043004"/>
    <lineage>
        <taxon>Eukaryota</taxon>
        <taxon>Fungi</taxon>
        <taxon>Dikarya</taxon>
        <taxon>Ascomycota</taxon>
        <taxon>Pezizomycotina</taxon>
        <taxon>Dothideomycetes</taxon>
        <taxon>Dothideomycetidae</taxon>
        <taxon>Dothideales</taxon>
        <taxon>Saccotheciaceae</taxon>
        <taxon>Aureobasidium</taxon>
    </lineage>
</organism>
<keyword evidence="3" id="KW-1185">Reference proteome</keyword>
<feature type="signal peptide" evidence="1">
    <location>
        <begin position="1"/>
        <end position="39"/>
    </location>
</feature>
<dbReference type="EMBL" id="KL584727">
    <property type="protein sequence ID" value="KEQ68677.1"/>
    <property type="molecule type" value="Genomic_DNA"/>
</dbReference>
<sequence>MPRRELTQRTPSYANNSACDLMLFSALLVSLAFSCIASAEPLPTPDFLDLAAIDALGPPPPTPTLDLAVTSEIVAFNTASAASAAAADITNAADSDNTVIVAK</sequence>
<proteinExistence type="predicted"/>
<protein>
    <submittedName>
        <fullName evidence="2">Uncharacterized protein</fullName>
    </submittedName>
</protein>
<evidence type="ECO:0000313" key="2">
    <source>
        <dbReference type="EMBL" id="KEQ68677.1"/>
    </source>
</evidence>
<reference evidence="2 3" key="1">
    <citation type="journal article" date="2014" name="BMC Genomics">
        <title>Genome sequencing of four Aureobasidium pullulans varieties: biotechnological potential, stress tolerance, and description of new species.</title>
        <authorList>
            <person name="Gostin Ar C."/>
            <person name="Ohm R.A."/>
            <person name="Kogej T."/>
            <person name="Sonjak S."/>
            <person name="Turk M."/>
            <person name="Zajc J."/>
            <person name="Zalar P."/>
            <person name="Grube M."/>
            <person name="Sun H."/>
            <person name="Han J."/>
            <person name="Sharma A."/>
            <person name="Chiniquy J."/>
            <person name="Ngan C.Y."/>
            <person name="Lipzen A."/>
            <person name="Barry K."/>
            <person name="Grigoriev I.V."/>
            <person name="Gunde-Cimerman N."/>
        </authorList>
    </citation>
    <scope>NUCLEOTIDE SEQUENCE [LARGE SCALE GENOMIC DNA]</scope>
    <source>
        <strain evidence="2 3">CBS 147.97</strain>
    </source>
</reference>
<feature type="chain" id="PRO_5001701463" evidence="1">
    <location>
        <begin position="40"/>
        <end position="103"/>
    </location>
</feature>
<dbReference type="GeneID" id="25417681"/>
<dbReference type="HOGENOM" id="CLU_2263232_0_0_1"/>
<dbReference type="RefSeq" id="XP_013422873.1">
    <property type="nucleotide sequence ID" value="XM_013567419.1"/>
</dbReference>